<name>A0A853CHE2_9ACTN</name>
<dbReference type="EMBL" id="JACBZT010000001">
    <property type="protein sequence ID" value="NYJ06591.1"/>
    <property type="molecule type" value="Genomic_DNA"/>
</dbReference>
<keyword evidence="3" id="KW-1185">Reference proteome</keyword>
<dbReference type="RefSeq" id="WP_179717812.1">
    <property type="nucleotide sequence ID" value="NZ_JACBZT010000001.1"/>
</dbReference>
<feature type="region of interest" description="Disordered" evidence="1">
    <location>
        <begin position="95"/>
        <end position="121"/>
    </location>
</feature>
<dbReference type="AlphaFoldDB" id="A0A853CHE2"/>
<dbReference type="Proteomes" id="UP000541969">
    <property type="component" value="Unassembled WGS sequence"/>
</dbReference>
<comment type="caution">
    <text evidence="2">The sequence shown here is derived from an EMBL/GenBank/DDBJ whole genome shotgun (WGS) entry which is preliminary data.</text>
</comment>
<proteinExistence type="predicted"/>
<evidence type="ECO:0000313" key="3">
    <source>
        <dbReference type="Proteomes" id="UP000541969"/>
    </source>
</evidence>
<reference evidence="2 3" key="1">
    <citation type="submission" date="2020-07" db="EMBL/GenBank/DDBJ databases">
        <title>Sequencing the genomes of 1000 actinobacteria strains.</title>
        <authorList>
            <person name="Klenk H.-P."/>
        </authorList>
    </citation>
    <scope>NUCLEOTIDE SEQUENCE [LARGE SCALE GENOMIC DNA]</scope>
    <source>
        <strain evidence="2 3">DSM 104001</strain>
    </source>
</reference>
<evidence type="ECO:0008006" key="4">
    <source>
        <dbReference type="Google" id="ProtNLM"/>
    </source>
</evidence>
<protein>
    <recommendedName>
        <fullName evidence="4">Phage terminase, small subunit, putative, P27 family</fullName>
    </recommendedName>
</protein>
<evidence type="ECO:0000256" key="1">
    <source>
        <dbReference type="SAM" id="MobiDB-lite"/>
    </source>
</evidence>
<evidence type="ECO:0000313" key="2">
    <source>
        <dbReference type="EMBL" id="NYJ06591.1"/>
    </source>
</evidence>
<accession>A0A853CHE2</accession>
<gene>
    <name evidence="2" type="ORF">GGQ55_002869</name>
</gene>
<organism evidence="2 3">
    <name type="scientific">Petropleomorpha daqingensis</name>
    <dbReference type="NCBI Taxonomy" id="2026353"/>
    <lineage>
        <taxon>Bacteria</taxon>
        <taxon>Bacillati</taxon>
        <taxon>Actinomycetota</taxon>
        <taxon>Actinomycetes</taxon>
        <taxon>Geodermatophilales</taxon>
        <taxon>Geodermatophilaceae</taxon>
        <taxon>Petropleomorpha</taxon>
    </lineage>
</organism>
<sequence>MTTNTPPRPPKELAARGRALWRSVLTKYELEEHELALLMQACRTADRLDDIAAALVGQPLTVDNFRGDPVAHPLLNEQRQQSMTLARLLASLRIPTGDAEADGRPQRRGGARGTYGQRAAR</sequence>